<feature type="region of interest" description="Disordered" evidence="1">
    <location>
        <begin position="182"/>
        <end position="210"/>
    </location>
</feature>
<reference evidence="2 3" key="1">
    <citation type="journal article" date="2017" name="BMC Genomics">
        <title>Genome sequencing of 39 Akkermansia muciniphila isolates reveals its population structure, genomic and functional diverisity, and global distribution in mammalian gut microbiotas.</title>
        <authorList>
            <person name="Guo X."/>
            <person name="Li S."/>
            <person name="Zhang J."/>
            <person name="Wu F."/>
            <person name="Li X."/>
            <person name="Wu D."/>
            <person name="Zhang M."/>
            <person name="Ou Z."/>
            <person name="Jie Z."/>
            <person name="Yan Q."/>
            <person name="Li P."/>
            <person name="Yi J."/>
            <person name="Peng Y."/>
        </authorList>
    </citation>
    <scope>NUCLEOTIDE SEQUENCE [LARGE SCALE GENOMIC DNA]</scope>
    <source>
        <strain evidence="2 3">GP24</strain>
    </source>
</reference>
<protein>
    <submittedName>
        <fullName evidence="2">Uncharacterized protein</fullName>
    </submittedName>
</protein>
<accession>A0A2N8HAT9</accession>
<dbReference type="EMBL" id="PJKA01000013">
    <property type="protein sequence ID" value="PNC16981.1"/>
    <property type="molecule type" value="Genomic_DNA"/>
</dbReference>
<proteinExistence type="predicted"/>
<dbReference type="AlphaFoldDB" id="A0A2N8HAT9"/>
<evidence type="ECO:0000313" key="2">
    <source>
        <dbReference type="EMBL" id="PNC16981.1"/>
    </source>
</evidence>
<evidence type="ECO:0000313" key="3">
    <source>
        <dbReference type="Proteomes" id="UP000236000"/>
    </source>
</evidence>
<name>A0A2N8HAT9_9BACT</name>
<sequence length="210" mass="23816">MSGLANDFLALLPLEKAALPAAREEAKWLADTAVVQSAAIARENRIVLFGWLNNILVNSNMRDRGLCWQVQQDLYRDMRRRPVKFFRVGLTIRDRGTGREHSCVYVNAAGGGLQDSIVLDAWKNCGHLVVLKQKDREGRKWEEDWREPFVSKAFPEGHSYGMDHHLVWPGWAKKRPMLIQRMFQSSQQEEAKSSSPAADGGKQAVEKGRS</sequence>
<dbReference type="Proteomes" id="UP000236000">
    <property type="component" value="Unassembled WGS sequence"/>
</dbReference>
<feature type="compositionally biased region" description="Low complexity" evidence="1">
    <location>
        <begin position="184"/>
        <end position="198"/>
    </location>
</feature>
<comment type="caution">
    <text evidence="2">The sequence shown here is derived from an EMBL/GenBank/DDBJ whole genome shotgun (WGS) entry which is preliminary data.</text>
</comment>
<gene>
    <name evidence="2" type="ORF">CXU22_10035</name>
</gene>
<organism evidence="2 3">
    <name type="scientific">Akkermansia muciniphila</name>
    <dbReference type="NCBI Taxonomy" id="239935"/>
    <lineage>
        <taxon>Bacteria</taxon>
        <taxon>Pseudomonadati</taxon>
        <taxon>Verrucomicrobiota</taxon>
        <taxon>Verrucomicrobiia</taxon>
        <taxon>Verrucomicrobiales</taxon>
        <taxon>Akkermansiaceae</taxon>
        <taxon>Akkermansia</taxon>
    </lineage>
</organism>
<evidence type="ECO:0000256" key="1">
    <source>
        <dbReference type="SAM" id="MobiDB-lite"/>
    </source>
</evidence>